<comment type="similarity">
    <text evidence="2 8">Belongs to the metallo-dependent hydrolases superfamily. ATZ/TRZ family.</text>
</comment>
<evidence type="ECO:0000256" key="7">
    <source>
        <dbReference type="ARBA" id="ARBA00056079"/>
    </source>
</evidence>
<dbReference type="EC" id="3.5.4.3" evidence="8"/>
<evidence type="ECO:0000259" key="9">
    <source>
        <dbReference type="Pfam" id="PF01979"/>
    </source>
</evidence>
<dbReference type="InterPro" id="IPR014311">
    <property type="entry name" value="Guanine_deaminase"/>
</dbReference>
<dbReference type="EMBL" id="LN890537">
    <property type="protein sequence ID" value="CUS22445.1"/>
    <property type="molecule type" value="Genomic_DNA"/>
</dbReference>
<gene>
    <name evidence="10" type="ORF">LAQU0_S05e05512g</name>
</gene>
<dbReference type="UniPathway" id="UPA00603">
    <property type="reaction ID" value="UER00660"/>
</dbReference>
<dbReference type="GO" id="GO:0006147">
    <property type="term" value="P:guanine catabolic process"/>
    <property type="evidence" value="ECO:0007669"/>
    <property type="project" value="UniProtKB-UniRule"/>
</dbReference>
<keyword evidence="5 8" id="KW-0862">Zinc</keyword>
<organism evidence="10 11">
    <name type="scientific">Lachancea quebecensis</name>
    <dbReference type="NCBI Taxonomy" id="1654605"/>
    <lineage>
        <taxon>Eukaryota</taxon>
        <taxon>Fungi</taxon>
        <taxon>Dikarya</taxon>
        <taxon>Ascomycota</taxon>
        <taxon>Saccharomycotina</taxon>
        <taxon>Saccharomycetes</taxon>
        <taxon>Saccharomycetales</taxon>
        <taxon>Saccharomycetaceae</taxon>
        <taxon>Lachancea</taxon>
    </lineage>
</organism>
<dbReference type="PANTHER" id="PTHR11271">
    <property type="entry name" value="GUANINE DEAMINASE"/>
    <property type="match status" value="1"/>
</dbReference>
<dbReference type="GO" id="GO:0008270">
    <property type="term" value="F:zinc ion binding"/>
    <property type="evidence" value="ECO:0007669"/>
    <property type="project" value="UniProtKB-UniRule"/>
</dbReference>
<evidence type="ECO:0000313" key="10">
    <source>
        <dbReference type="EMBL" id="CUS22445.1"/>
    </source>
</evidence>
<evidence type="ECO:0000256" key="1">
    <source>
        <dbReference type="ARBA" id="ARBA00004984"/>
    </source>
</evidence>
<dbReference type="SUPFAM" id="SSF51556">
    <property type="entry name" value="Metallo-dependent hydrolases"/>
    <property type="match status" value="1"/>
</dbReference>
<dbReference type="InterPro" id="IPR006680">
    <property type="entry name" value="Amidohydro-rel"/>
</dbReference>
<dbReference type="Gene3D" id="3.20.20.140">
    <property type="entry name" value="Metal-dependent hydrolases"/>
    <property type="match status" value="1"/>
</dbReference>
<evidence type="ECO:0000256" key="5">
    <source>
        <dbReference type="ARBA" id="ARBA00022833"/>
    </source>
</evidence>
<dbReference type="OrthoDB" id="194468at2759"/>
<evidence type="ECO:0000256" key="3">
    <source>
        <dbReference type="ARBA" id="ARBA00022723"/>
    </source>
</evidence>
<evidence type="ECO:0000256" key="4">
    <source>
        <dbReference type="ARBA" id="ARBA00022801"/>
    </source>
</evidence>
<dbReference type="AlphaFoldDB" id="A0A0P1KRR9"/>
<protein>
    <recommendedName>
        <fullName evidence="8">Guanine deaminase</fullName>
        <shortName evidence="8">Guanase</shortName>
        <ecNumber evidence="8">3.5.4.3</ecNumber>
    </recommendedName>
    <alternativeName>
        <fullName evidence="8">Guanine aminohydrolase</fullName>
    </alternativeName>
</protein>
<comment type="pathway">
    <text evidence="1 8">Purine metabolism; guanine degradation; xanthine from guanine: step 1/1.</text>
</comment>
<keyword evidence="3 8" id="KW-0479">Metal-binding</keyword>
<evidence type="ECO:0000256" key="8">
    <source>
        <dbReference type="RuleBase" id="RU366009"/>
    </source>
</evidence>
<dbReference type="PANTHER" id="PTHR11271:SF6">
    <property type="entry name" value="GUANINE DEAMINASE"/>
    <property type="match status" value="1"/>
</dbReference>
<feature type="domain" description="Amidohydrolase-related" evidence="9">
    <location>
        <begin position="78"/>
        <end position="466"/>
    </location>
</feature>
<comment type="cofactor">
    <cofactor evidence="8">
        <name>Zn(2+)</name>
        <dbReference type="ChEBI" id="CHEBI:29105"/>
    </cofactor>
    <text evidence="8">Binds 1 zinc ion per subunit.</text>
</comment>
<comment type="catalytic activity">
    <reaction evidence="6 8">
        <text>guanine + H2O + H(+) = xanthine + NH4(+)</text>
        <dbReference type="Rhea" id="RHEA:14665"/>
        <dbReference type="ChEBI" id="CHEBI:15377"/>
        <dbReference type="ChEBI" id="CHEBI:15378"/>
        <dbReference type="ChEBI" id="CHEBI:16235"/>
        <dbReference type="ChEBI" id="CHEBI:17712"/>
        <dbReference type="ChEBI" id="CHEBI:28938"/>
        <dbReference type="EC" id="3.5.4.3"/>
    </reaction>
</comment>
<dbReference type="InterPro" id="IPR051607">
    <property type="entry name" value="Metallo-dep_hydrolases"/>
</dbReference>
<dbReference type="NCBIfam" id="TIGR02967">
    <property type="entry name" value="guan_deamin"/>
    <property type="match status" value="1"/>
</dbReference>
<evidence type="ECO:0000256" key="6">
    <source>
        <dbReference type="ARBA" id="ARBA00051148"/>
    </source>
</evidence>
<proteinExistence type="inferred from homology"/>
<dbReference type="GO" id="GO:0008892">
    <property type="term" value="F:guanine deaminase activity"/>
    <property type="evidence" value="ECO:0007669"/>
    <property type="project" value="UniProtKB-UniRule"/>
</dbReference>
<evidence type="ECO:0000313" key="11">
    <source>
        <dbReference type="Proteomes" id="UP000236544"/>
    </source>
</evidence>
<reference evidence="11" key="1">
    <citation type="submission" date="2015-10" db="EMBL/GenBank/DDBJ databases">
        <authorList>
            <person name="Devillers H."/>
        </authorList>
    </citation>
    <scope>NUCLEOTIDE SEQUENCE [LARGE SCALE GENOMIC DNA]</scope>
</reference>
<accession>A0A0P1KRR9</accession>
<dbReference type="Proteomes" id="UP000236544">
    <property type="component" value="Unassembled WGS sequence"/>
</dbReference>
<name>A0A0P1KRR9_9SACH</name>
<keyword evidence="4 8" id="KW-0378">Hydrolase</keyword>
<dbReference type="InterPro" id="IPR032466">
    <property type="entry name" value="Metal_Hydrolase"/>
</dbReference>
<dbReference type="Gene3D" id="2.30.40.10">
    <property type="entry name" value="Urease, subunit C, domain 1"/>
    <property type="match status" value="1"/>
</dbReference>
<dbReference type="GO" id="GO:0005829">
    <property type="term" value="C:cytosol"/>
    <property type="evidence" value="ECO:0007669"/>
    <property type="project" value="TreeGrafter"/>
</dbReference>
<evidence type="ECO:0000256" key="2">
    <source>
        <dbReference type="ARBA" id="ARBA00006745"/>
    </source>
</evidence>
<dbReference type="FunFam" id="3.20.20.140:FF:000022">
    <property type="entry name" value="Guanine deaminase"/>
    <property type="match status" value="1"/>
</dbReference>
<dbReference type="InterPro" id="IPR011059">
    <property type="entry name" value="Metal-dep_hydrolase_composite"/>
</dbReference>
<dbReference type="Pfam" id="PF01979">
    <property type="entry name" value="Amidohydro_1"/>
    <property type="match status" value="1"/>
</dbReference>
<sequence length="475" mass="52558">MILKLTVYHGNFVDTPSLGGVRIRHQTTIGVGTDGKILFIKENSQDALKDALEFDRTLEASEVAVVKIPDSQNGSFFFPGFVDTHVHASQYPNAGIFGSSTLLDWLQTYTFPLEASLKDIDTARAVYNRVLDRTLANGTTTASYYTTIDAASSNLMAKICAEKGQRAFIGKVCMDQNSPDYYIESLHECKRSTHQVIDYITKELKDEKIQPVLTPRFAPSCSRELMSWLGELAREEDLHVQTHLSENSVELELVAELFPECESYSHVYDNHHLLTKKTVLAHCVHLSDKEIELLKLRGCGVSHCPISNSSLASGECRVRLLLDNGINVGLGTDLSGGYSSSILAVARQALLVSRHLAMKEKDPKKQKHVNLSVEDVLFLASLGGAQALSIGGVVGSFEVNKQFDAQLIDLDRTSSNVDVFSWQRTSWNDSPGEEENQKLARNLLAKWLFTGDDRNTARVWVAGRLVHCNAALTAQ</sequence>
<keyword evidence="11" id="KW-1185">Reference proteome</keyword>
<comment type="function">
    <text evidence="7 8">Catalyzes the hydrolytic deamination of guanine, producing xanthine and ammonia.</text>
</comment>